<evidence type="ECO:0000259" key="1">
    <source>
        <dbReference type="PROSITE" id="PS50106"/>
    </source>
</evidence>
<feature type="domain" description="PDZ" evidence="1">
    <location>
        <begin position="57"/>
        <end position="98"/>
    </location>
</feature>
<gene>
    <name evidence="2" type="ORF">DAPPUDRAFT_111235</name>
</gene>
<dbReference type="InterPro" id="IPR036034">
    <property type="entry name" value="PDZ_sf"/>
</dbReference>
<dbReference type="OrthoDB" id="10263272at2759"/>
<accession>E9H8K0</accession>
<keyword evidence="3" id="KW-1185">Reference proteome</keyword>
<dbReference type="InterPro" id="IPR001478">
    <property type="entry name" value="PDZ"/>
</dbReference>
<reference evidence="2 3" key="1">
    <citation type="journal article" date="2011" name="Science">
        <title>The ecoresponsive genome of Daphnia pulex.</title>
        <authorList>
            <person name="Colbourne J.K."/>
            <person name="Pfrender M.E."/>
            <person name="Gilbert D."/>
            <person name="Thomas W.K."/>
            <person name="Tucker A."/>
            <person name="Oakley T.H."/>
            <person name="Tokishita S."/>
            <person name="Aerts A."/>
            <person name="Arnold G.J."/>
            <person name="Basu M.K."/>
            <person name="Bauer D.J."/>
            <person name="Caceres C.E."/>
            <person name="Carmel L."/>
            <person name="Casola C."/>
            <person name="Choi J.H."/>
            <person name="Detter J.C."/>
            <person name="Dong Q."/>
            <person name="Dusheyko S."/>
            <person name="Eads B.D."/>
            <person name="Frohlich T."/>
            <person name="Geiler-Samerotte K.A."/>
            <person name="Gerlach D."/>
            <person name="Hatcher P."/>
            <person name="Jogdeo S."/>
            <person name="Krijgsveld J."/>
            <person name="Kriventseva E.V."/>
            <person name="Kultz D."/>
            <person name="Laforsch C."/>
            <person name="Lindquist E."/>
            <person name="Lopez J."/>
            <person name="Manak J.R."/>
            <person name="Muller J."/>
            <person name="Pangilinan J."/>
            <person name="Patwardhan R.P."/>
            <person name="Pitluck S."/>
            <person name="Pritham E.J."/>
            <person name="Rechtsteiner A."/>
            <person name="Rho M."/>
            <person name="Rogozin I.B."/>
            <person name="Sakarya O."/>
            <person name="Salamov A."/>
            <person name="Schaack S."/>
            <person name="Shapiro H."/>
            <person name="Shiga Y."/>
            <person name="Skalitzky C."/>
            <person name="Smith Z."/>
            <person name="Souvorov A."/>
            <person name="Sung W."/>
            <person name="Tang Z."/>
            <person name="Tsuchiya D."/>
            <person name="Tu H."/>
            <person name="Vos H."/>
            <person name="Wang M."/>
            <person name="Wolf Y.I."/>
            <person name="Yamagata H."/>
            <person name="Yamada T."/>
            <person name="Ye Y."/>
            <person name="Shaw J.R."/>
            <person name="Andrews J."/>
            <person name="Crease T.J."/>
            <person name="Tang H."/>
            <person name="Lucas S.M."/>
            <person name="Robertson H.M."/>
            <person name="Bork P."/>
            <person name="Koonin E.V."/>
            <person name="Zdobnov E.M."/>
            <person name="Grigoriev I.V."/>
            <person name="Lynch M."/>
            <person name="Boore J.L."/>
        </authorList>
    </citation>
    <scope>NUCLEOTIDE SEQUENCE [LARGE SCALE GENOMIC DNA]</scope>
</reference>
<dbReference type="HOGENOM" id="CLU_1867173_0_0_1"/>
<dbReference type="SUPFAM" id="SSF50156">
    <property type="entry name" value="PDZ domain-like"/>
    <property type="match status" value="1"/>
</dbReference>
<dbReference type="Proteomes" id="UP000000305">
    <property type="component" value="Unassembled WGS sequence"/>
</dbReference>
<proteinExistence type="predicted"/>
<name>E9H8K0_DAPPU</name>
<sequence>MAFLAFCCNYKLYLSSSGSTGRRNKGPNHLCETLLGFVPGVTQSVDWHGEVSLRQRVIVDKLTPGGPLHQGFAHVQQGDWLEKLNGQNVTHRDLNDILSSINSREIPNVDDLDAAGSFGWHSPTSVKSCHETLRPFR</sequence>
<dbReference type="KEGG" id="dpx:DAPPUDRAFT_111235"/>
<protein>
    <recommendedName>
        <fullName evidence="1">PDZ domain-containing protein</fullName>
    </recommendedName>
</protein>
<evidence type="ECO:0000313" key="3">
    <source>
        <dbReference type="Proteomes" id="UP000000305"/>
    </source>
</evidence>
<dbReference type="EMBL" id="GL732605">
    <property type="protein sequence ID" value="EFX71931.1"/>
    <property type="molecule type" value="Genomic_DNA"/>
</dbReference>
<evidence type="ECO:0000313" key="2">
    <source>
        <dbReference type="EMBL" id="EFX71931.1"/>
    </source>
</evidence>
<dbReference type="AlphaFoldDB" id="E9H8K0"/>
<dbReference type="InParanoid" id="E9H8K0"/>
<organism evidence="2 3">
    <name type="scientific">Daphnia pulex</name>
    <name type="common">Water flea</name>
    <dbReference type="NCBI Taxonomy" id="6669"/>
    <lineage>
        <taxon>Eukaryota</taxon>
        <taxon>Metazoa</taxon>
        <taxon>Ecdysozoa</taxon>
        <taxon>Arthropoda</taxon>
        <taxon>Crustacea</taxon>
        <taxon>Branchiopoda</taxon>
        <taxon>Diplostraca</taxon>
        <taxon>Cladocera</taxon>
        <taxon>Anomopoda</taxon>
        <taxon>Daphniidae</taxon>
        <taxon>Daphnia</taxon>
    </lineage>
</organism>
<dbReference type="PROSITE" id="PS50106">
    <property type="entry name" value="PDZ"/>
    <property type="match status" value="1"/>
</dbReference>